<dbReference type="AlphaFoldDB" id="A0A132PVD2"/>
<evidence type="ECO:0000259" key="1">
    <source>
        <dbReference type="Pfam" id="PF00561"/>
    </source>
</evidence>
<keyword evidence="2" id="KW-0378">Hydrolase</keyword>
<gene>
    <name evidence="2" type="ORF">AFM11_01645</name>
</gene>
<dbReference type="Pfam" id="PF00561">
    <property type="entry name" value="Abhydrolase_1"/>
    <property type="match status" value="1"/>
</dbReference>
<dbReference type="InterPro" id="IPR050266">
    <property type="entry name" value="AB_hydrolase_sf"/>
</dbReference>
<dbReference type="SUPFAM" id="SSF53474">
    <property type="entry name" value="alpha/beta-Hydrolases"/>
    <property type="match status" value="1"/>
</dbReference>
<feature type="domain" description="AB hydrolase-1" evidence="1">
    <location>
        <begin position="21"/>
        <end position="131"/>
    </location>
</feature>
<accession>A0A132PVD2</accession>
<protein>
    <submittedName>
        <fullName evidence="2">Alpha/beta hydrolase</fullName>
    </submittedName>
</protein>
<dbReference type="PANTHER" id="PTHR43798">
    <property type="entry name" value="MONOACYLGLYCEROL LIPASE"/>
    <property type="match status" value="1"/>
</dbReference>
<dbReference type="InterPro" id="IPR029058">
    <property type="entry name" value="AB_hydrolase_fold"/>
</dbReference>
<dbReference type="RefSeq" id="WP_067842862.1">
    <property type="nucleotide sequence ID" value="NZ_LGTW01000001.1"/>
</dbReference>
<reference evidence="2 3" key="1">
    <citation type="submission" date="2015-07" db="EMBL/GenBank/DDBJ databases">
        <title>A draft genome sequence of Mycobacterium wolinskyi.</title>
        <authorList>
            <person name="de Man T.J."/>
            <person name="Perry K.A."/>
            <person name="Coulliette A.D."/>
            <person name="Jensen B."/>
            <person name="Toney N.C."/>
            <person name="Limbago B.M."/>
            <person name="Noble-Wang J."/>
        </authorList>
    </citation>
    <scope>NUCLEOTIDE SEQUENCE [LARGE SCALE GENOMIC DNA]</scope>
    <source>
        <strain evidence="2 3">CDC_01</strain>
    </source>
</reference>
<proteinExistence type="predicted"/>
<organism evidence="2 3">
    <name type="scientific">Mycolicibacterium wolinskyi</name>
    <dbReference type="NCBI Taxonomy" id="59750"/>
    <lineage>
        <taxon>Bacteria</taxon>
        <taxon>Bacillati</taxon>
        <taxon>Actinomycetota</taxon>
        <taxon>Actinomycetes</taxon>
        <taxon>Mycobacteriales</taxon>
        <taxon>Mycobacteriaceae</taxon>
        <taxon>Mycolicibacterium</taxon>
    </lineage>
</organism>
<sequence>MATLAIDGVDIYYEDHGHGEPLLLVHGAAASGRWFGDLIPQLAANHRVILPDLRGLGRSSRVAPLERPQVWVSDLWRLLDSLSVERVHLAGVSLGSRIAGRMVLDNRERVMTLTVDAPIVGLSKSGNASLNTVFTVVDPDSDQAREWQHLHGDDWREAVLFYAATRNTEEFQQYFTLRPHLSDIDVPTLVCRGDLDDAIHPVDDAFIWHKQAPDTQLFIAPGLTQSSIMLERAANFVAEFEAFQARCALGSAA</sequence>
<dbReference type="EMBL" id="LGTW01000001">
    <property type="protein sequence ID" value="KWX25992.1"/>
    <property type="molecule type" value="Genomic_DNA"/>
</dbReference>
<dbReference type="PATRIC" id="fig|59750.3.peg.339"/>
<dbReference type="InterPro" id="IPR000073">
    <property type="entry name" value="AB_hydrolase_1"/>
</dbReference>
<name>A0A132PVD2_9MYCO</name>
<dbReference type="Proteomes" id="UP000070612">
    <property type="component" value="Unassembled WGS sequence"/>
</dbReference>
<dbReference type="GO" id="GO:0016787">
    <property type="term" value="F:hydrolase activity"/>
    <property type="evidence" value="ECO:0007669"/>
    <property type="project" value="UniProtKB-KW"/>
</dbReference>
<dbReference type="Gene3D" id="3.40.50.1820">
    <property type="entry name" value="alpha/beta hydrolase"/>
    <property type="match status" value="1"/>
</dbReference>
<keyword evidence="3" id="KW-1185">Reference proteome</keyword>
<evidence type="ECO:0000313" key="2">
    <source>
        <dbReference type="EMBL" id="KWX25992.1"/>
    </source>
</evidence>
<comment type="caution">
    <text evidence="2">The sequence shown here is derived from an EMBL/GenBank/DDBJ whole genome shotgun (WGS) entry which is preliminary data.</text>
</comment>
<evidence type="ECO:0000313" key="3">
    <source>
        <dbReference type="Proteomes" id="UP000070612"/>
    </source>
</evidence>